<accession>A0A7W4QFB9</accession>
<proteinExistence type="predicted"/>
<dbReference type="Gene3D" id="3.30.200.20">
    <property type="entry name" value="Phosphorylase Kinase, domain 1"/>
    <property type="match status" value="1"/>
</dbReference>
<sequence length="344" mass="40522">MVNGMEAVQSVLQEYGLAAEYIEPVSPHVWKVYSNYGIFALKQLKPARSSEFTDLMIEIEEKGYRSFVPICRTYAGDFFAGRQTENSYYLMPWLQYDQEEERDQKHVYLFKEVAKLHSATVRDIQIRTEDISGFYEATKRDWENDKLVYEQFADRAEKEWYLSPFELQAVTYLTETVSAVNFALERLEEWFEAAKDHDKTRAVINHGSLSSRHFLYNDAGSGFFTNFEKAALGPPQNDLLGFYSRMFRSYPKACPECLDWFYTYHKLFPLREAEISLFLSYMAYPSAMYKVLKRYQTGQRGSEKEECTQLLRAFWQMKNVEPFLMKVHQIEREKKIKAENESSS</sequence>
<evidence type="ECO:0000313" key="2">
    <source>
        <dbReference type="Proteomes" id="UP000587477"/>
    </source>
</evidence>
<gene>
    <name evidence="1" type="ORF">BACVE_003017</name>
</gene>
<dbReference type="Proteomes" id="UP000587477">
    <property type="component" value="Chromosome"/>
</dbReference>
<dbReference type="Gene3D" id="3.90.1200.10">
    <property type="match status" value="1"/>
</dbReference>
<evidence type="ECO:0000313" key="1">
    <source>
        <dbReference type="EMBL" id="QOY27977.1"/>
    </source>
</evidence>
<name>A0A7W4QFB9_BACVE</name>
<dbReference type="InterPro" id="IPR014253">
    <property type="entry name" value="Spore_coat_YsxE"/>
</dbReference>
<reference evidence="2" key="1">
    <citation type="submission" date="2020-10" db="EMBL/GenBank/DDBJ databases">
        <title>Complete genome sequence of Bacillus velezensis NST6.</title>
        <authorList>
            <person name="Choi J."/>
        </authorList>
    </citation>
    <scope>NUCLEOTIDE SEQUENCE [LARGE SCALE GENOMIC DNA]</scope>
    <source>
        <strain evidence="2">NST6</strain>
    </source>
</reference>
<organism evidence="1 2">
    <name type="scientific">Bacillus velezensis</name>
    <dbReference type="NCBI Taxonomy" id="492670"/>
    <lineage>
        <taxon>Bacteria</taxon>
        <taxon>Bacillati</taxon>
        <taxon>Bacillota</taxon>
        <taxon>Bacilli</taxon>
        <taxon>Bacillales</taxon>
        <taxon>Bacillaceae</taxon>
        <taxon>Bacillus</taxon>
        <taxon>Bacillus amyloliquefaciens group</taxon>
    </lineage>
</organism>
<dbReference type="EMBL" id="CP063687">
    <property type="protein sequence ID" value="QOY27977.1"/>
    <property type="molecule type" value="Genomic_DNA"/>
</dbReference>
<dbReference type="GO" id="GO:0042601">
    <property type="term" value="C:endospore-forming forespore"/>
    <property type="evidence" value="ECO:0007669"/>
    <property type="project" value="TreeGrafter"/>
</dbReference>
<dbReference type="SUPFAM" id="SSF56112">
    <property type="entry name" value="Protein kinase-like (PK-like)"/>
    <property type="match status" value="1"/>
</dbReference>
<protein>
    <recommendedName>
        <fullName evidence="3">Spore coat protein YsxE</fullName>
    </recommendedName>
</protein>
<evidence type="ECO:0008006" key="3">
    <source>
        <dbReference type="Google" id="ProtNLM"/>
    </source>
</evidence>
<dbReference type="InterPro" id="IPR047175">
    <property type="entry name" value="CotS-like"/>
</dbReference>
<dbReference type="AlphaFoldDB" id="A0A7W4QFB9"/>
<dbReference type="PANTHER" id="PTHR39179:SF3">
    <property type="entry name" value="COTS-RELATED PROTEIN"/>
    <property type="match status" value="1"/>
</dbReference>
<dbReference type="PANTHER" id="PTHR39179">
    <property type="entry name" value="SPORE COAT PROTEIN I"/>
    <property type="match status" value="1"/>
</dbReference>
<dbReference type="InterPro" id="IPR011009">
    <property type="entry name" value="Kinase-like_dom_sf"/>
</dbReference>
<dbReference type="NCBIfam" id="TIGR02904">
    <property type="entry name" value="spore_ysxE"/>
    <property type="match status" value="1"/>
</dbReference>